<dbReference type="Pfam" id="PF01579">
    <property type="entry name" value="DUF19"/>
    <property type="match status" value="1"/>
</dbReference>
<name>A0A9P1I765_9PELO</name>
<dbReference type="PANTHER" id="PTHR31897">
    <property type="entry name" value="PROTEIN CBG17011-RELATED"/>
    <property type="match status" value="1"/>
</dbReference>
<evidence type="ECO:0000259" key="1">
    <source>
        <dbReference type="Pfam" id="PF01579"/>
    </source>
</evidence>
<accession>A0A9P1I765</accession>
<sequence>MIKITIFTIFLSQIPFSQNQKSCNFIENQILDTKCRENLEKLYGELRKNANISDGHFPPYENARKSAEFCEKSMTCLNSINCSRSISVKVHILPVCQGIRQFSGEFGKCISELQKNPNLKKLANFSSCSKFLPTDKNPESSLKCEIFTRGQNSKCFENLLREMCGDSAFRNFQQISEQLKDSLGC</sequence>
<proteinExistence type="predicted"/>
<dbReference type="InterPro" id="IPR002542">
    <property type="entry name" value="T20D4.11-like_dom"/>
</dbReference>
<evidence type="ECO:0000313" key="3">
    <source>
        <dbReference type="Proteomes" id="UP001152747"/>
    </source>
</evidence>
<protein>
    <recommendedName>
        <fullName evidence="1">T20D4.11-like domain-containing protein</fullName>
    </recommendedName>
</protein>
<keyword evidence="3" id="KW-1185">Reference proteome</keyword>
<gene>
    <name evidence="2" type="ORF">CAMP_LOCUS2075</name>
</gene>
<reference evidence="2" key="1">
    <citation type="submission" date="2022-11" db="EMBL/GenBank/DDBJ databases">
        <authorList>
            <person name="Kikuchi T."/>
        </authorList>
    </citation>
    <scope>NUCLEOTIDE SEQUENCE</scope>
    <source>
        <strain evidence="2">PS1010</strain>
    </source>
</reference>
<evidence type="ECO:0000313" key="2">
    <source>
        <dbReference type="EMBL" id="CAI5439438.1"/>
    </source>
</evidence>
<dbReference type="Proteomes" id="UP001152747">
    <property type="component" value="Unassembled WGS sequence"/>
</dbReference>
<organism evidence="2 3">
    <name type="scientific">Caenorhabditis angaria</name>
    <dbReference type="NCBI Taxonomy" id="860376"/>
    <lineage>
        <taxon>Eukaryota</taxon>
        <taxon>Metazoa</taxon>
        <taxon>Ecdysozoa</taxon>
        <taxon>Nematoda</taxon>
        <taxon>Chromadorea</taxon>
        <taxon>Rhabditida</taxon>
        <taxon>Rhabditina</taxon>
        <taxon>Rhabditomorpha</taxon>
        <taxon>Rhabditoidea</taxon>
        <taxon>Rhabditidae</taxon>
        <taxon>Peloderinae</taxon>
        <taxon>Caenorhabditis</taxon>
    </lineage>
</organism>
<comment type="caution">
    <text evidence="2">The sequence shown here is derived from an EMBL/GenBank/DDBJ whole genome shotgun (WGS) entry which is preliminary data.</text>
</comment>
<feature type="domain" description="T20D4.11-like" evidence="1">
    <location>
        <begin position="23"/>
        <end position="183"/>
    </location>
</feature>
<dbReference type="AlphaFoldDB" id="A0A9P1I765"/>
<dbReference type="EMBL" id="CANHGI010000001">
    <property type="protein sequence ID" value="CAI5439438.1"/>
    <property type="molecule type" value="Genomic_DNA"/>
</dbReference>